<dbReference type="AlphaFoldDB" id="A0ABD5TA96"/>
<proteinExistence type="predicted"/>
<evidence type="ECO:0000256" key="1">
    <source>
        <dbReference type="SAM" id="Phobius"/>
    </source>
</evidence>
<keyword evidence="1" id="KW-0812">Transmembrane</keyword>
<sequence>MRRPAHGRQGVPEPDASIGPTVALGVLALAAVFASAVPLVAAGAAGAAVALAGRRLLPVARAWAQRRRRQRLCLPGTRACVEV</sequence>
<dbReference type="EMBL" id="JBHSWX010000012">
    <property type="protein sequence ID" value="MFC6786171.1"/>
    <property type="molecule type" value="Genomic_DNA"/>
</dbReference>
<protein>
    <submittedName>
        <fullName evidence="2">Uncharacterized protein</fullName>
    </submittedName>
</protein>
<accession>A0ABD5TA96</accession>
<keyword evidence="3" id="KW-1185">Reference proteome</keyword>
<dbReference type="GeneID" id="81209239"/>
<organism evidence="2 3">
    <name type="scientific">Halobaculum halobium</name>
    <dbReference type="NCBI Taxonomy" id="3032281"/>
    <lineage>
        <taxon>Archaea</taxon>
        <taxon>Methanobacteriati</taxon>
        <taxon>Methanobacteriota</taxon>
        <taxon>Stenosarchaea group</taxon>
        <taxon>Halobacteria</taxon>
        <taxon>Halobacteriales</taxon>
        <taxon>Haloferacaceae</taxon>
        <taxon>Halobaculum</taxon>
    </lineage>
</organism>
<keyword evidence="1" id="KW-1133">Transmembrane helix</keyword>
<evidence type="ECO:0000313" key="3">
    <source>
        <dbReference type="Proteomes" id="UP001596443"/>
    </source>
</evidence>
<gene>
    <name evidence="2" type="ORF">ACFQFD_09295</name>
</gene>
<feature type="transmembrane region" description="Helical" evidence="1">
    <location>
        <begin position="22"/>
        <end position="51"/>
    </location>
</feature>
<keyword evidence="1" id="KW-0472">Membrane</keyword>
<dbReference type="RefSeq" id="WP_284062980.1">
    <property type="nucleotide sequence ID" value="NZ_CP126158.1"/>
</dbReference>
<reference evidence="2 3" key="1">
    <citation type="journal article" date="2019" name="Int. J. Syst. Evol. Microbiol.">
        <title>The Global Catalogue of Microorganisms (GCM) 10K type strain sequencing project: providing services to taxonomists for standard genome sequencing and annotation.</title>
        <authorList>
            <consortium name="The Broad Institute Genomics Platform"/>
            <consortium name="The Broad Institute Genome Sequencing Center for Infectious Disease"/>
            <person name="Wu L."/>
            <person name="Ma J."/>
        </authorList>
    </citation>
    <scope>NUCLEOTIDE SEQUENCE [LARGE SCALE GENOMIC DNA]</scope>
    <source>
        <strain evidence="2 3">SYNS20</strain>
    </source>
</reference>
<name>A0ABD5TA96_9EURY</name>
<dbReference type="Proteomes" id="UP001596443">
    <property type="component" value="Unassembled WGS sequence"/>
</dbReference>
<comment type="caution">
    <text evidence="2">The sequence shown here is derived from an EMBL/GenBank/DDBJ whole genome shotgun (WGS) entry which is preliminary data.</text>
</comment>
<evidence type="ECO:0000313" key="2">
    <source>
        <dbReference type="EMBL" id="MFC6786171.1"/>
    </source>
</evidence>